<dbReference type="SMART" id="SM00327">
    <property type="entry name" value="VWA"/>
    <property type="match status" value="1"/>
</dbReference>
<feature type="compositionally biased region" description="Basic and acidic residues" evidence="1">
    <location>
        <begin position="633"/>
        <end position="673"/>
    </location>
</feature>
<evidence type="ECO:0000259" key="2">
    <source>
        <dbReference type="PROSITE" id="PS50234"/>
    </source>
</evidence>
<sequence length="1003" mass="110230">MTGAQVQQQLLGRLTTELGSVAAEQLGRRLAEESVNPAAVLTLLEELESVSAKAGRAAIEALPELDRRTALSSVVAWLDLGVALSESSGATALRYFRDSPLALGVIDSPASRADVLAIGLELAEQDPNVAFEYLRTAPQLVSVLPGEPLRGWLEIGMELTAVDVVVGLEYIRQIPALVSVLPLDEVRRWLSFGMMLITPNSLGKPDYVATIEFLRTSPAILRDIDPIPLRSKVVALGALLAGRTPQAGIEWLAESPKLLRSVPSSELRLKVLQYGLLVAEQDAESALAYLRRAPDVIGLIGEAPDAGSRFDDWFKSGMEVLAYNAEGARAYFATETHRALASVEQALSGVPLRRVARRVKLFVQGLCGTDVAIAALSDSAVSATARATVDADGRTILLPAMLRRYATADRNERLYLVMAAHEAGHLEFGTYRLKLESLDDLCRAVADRYGRSEPTPSSLAELFRRYPHPGLIRDLWTLLEDARVERLLREEYPGLREDLTRLAEEAVTPRDPSQGITAKELIVDSLLRLTTGESADAAVSHGVRDEVGVLWGLCQPMLEGTSSAEDAVRCAHEVYVRMEELLAPRAEMIDGDRREEEQDVGMGPASSEQSGDLYRPVTNWAYRGEMNPEFVTRSDDETVESHDDAGRFAQRDEQAMVRPSERGQARQGDRQSEADVLGGGRSLPSMVEELLALDVDARPAARTHADGIRAVYYPEWDTVVQDYRMNWCRVIERTAEAGSDECVSSTLTAHRSAISSLRRVFESLRPPALRRVSGQVDGEDIDLDAVVRRSADLRAGAEGGDRVYLRREKRERDVAAAFLVDVSGSTGKQLDGARRVIDVEKESLVLLCEAMDALGDRYALYAYSGQGRASVEFLTVKDFDERLGSATAHRLGGLRPRQQNRDGAAIRHASAKLLAHEAKTRLLLLLSDGKPLDGEYKDDYALEDTKAALQEAKRRGIVPFCVTIDRESDTYLRRMYGDVGYAVIDRVETLPSKLPRIYRHLAT</sequence>
<dbReference type="Proteomes" id="UP000192042">
    <property type="component" value="Chromosome I"/>
</dbReference>
<organism evidence="3 4">
    <name type="scientific">Nitrospira japonica</name>
    <dbReference type="NCBI Taxonomy" id="1325564"/>
    <lineage>
        <taxon>Bacteria</taxon>
        <taxon>Pseudomonadati</taxon>
        <taxon>Nitrospirota</taxon>
        <taxon>Nitrospiria</taxon>
        <taxon>Nitrospirales</taxon>
        <taxon>Nitrospiraceae</taxon>
        <taxon>Nitrospira</taxon>
    </lineage>
</organism>
<dbReference type="AlphaFoldDB" id="A0A1W1I0Q7"/>
<dbReference type="EMBL" id="LT828648">
    <property type="protein sequence ID" value="SLM46585.1"/>
    <property type="molecule type" value="Genomic_DNA"/>
</dbReference>
<dbReference type="InterPro" id="IPR002035">
    <property type="entry name" value="VWF_A"/>
</dbReference>
<accession>A0A1W1I0Q7</accession>
<evidence type="ECO:0000313" key="4">
    <source>
        <dbReference type="Proteomes" id="UP000192042"/>
    </source>
</evidence>
<dbReference type="PANTHER" id="PTHR41248:SF1">
    <property type="entry name" value="NORD PROTEIN"/>
    <property type="match status" value="1"/>
</dbReference>
<dbReference type="PROSITE" id="PS50234">
    <property type="entry name" value="VWFA"/>
    <property type="match status" value="1"/>
</dbReference>
<dbReference type="InterPro" id="IPR051928">
    <property type="entry name" value="NorD/CobT"/>
</dbReference>
<dbReference type="RefSeq" id="WP_080885244.1">
    <property type="nucleotide sequence ID" value="NZ_LT828648.1"/>
</dbReference>
<dbReference type="STRING" id="1325564.NSJP_0413"/>
<feature type="region of interest" description="Disordered" evidence="1">
    <location>
        <begin position="590"/>
        <end position="612"/>
    </location>
</feature>
<protein>
    <recommendedName>
        <fullName evidence="2">VWFA domain-containing protein</fullName>
    </recommendedName>
</protein>
<dbReference type="CDD" id="cd01454">
    <property type="entry name" value="vWA_norD_type"/>
    <property type="match status" value="1"/>
</dbReference>
<dbReference type="InterPro" id="IPR036465">
    <property type="entry name" value="vWFA_dom_sf"/>
</dbReference>
<dbReference type="SUPFAM" id="SSF53300">
    <property type="entry name" value="vWA-like"/>
    <property type="match status" value="1"/>
</dbReference>
<feature type="domain" description="VWFA" evidence="2">
    <location>
        <begin position="815"/>
        <end position="1001"/>
    </location>
</feature>
<evidence type="ECO:0000313" key="3">
    <source>
        <dbReference type="EMBL" id="SLM46585.1"/>
    </source>
</evidence>
<dbReference type="Gene3D" id="3.40.50.410">
    <property type="entry name" value="von Willebrand factor, type A domain"/>
    <property type="match status" value="1"/>
</dbReference>
<dbReference type="OrthoDB" id="9808317at2"/>
<feature type="region of interest" description="Disordered" evidence="1">
    <location>
        <begin position="633"/>
        <end position="681"/>
    </location>
</feature>
<dbReference type="Pfam" id="PF00092">
    <property type="entry name" value="VWA"/>
    <property type="match status" value="1"/>
</dbReference>
<proteinExistence type="predicted"/>
<evidence type="ECO:0000256" key="1">
    <source>
        <dbReference type="SAM" id="MobiDB-lite"/>
    </source>
</evidence>
<name>A0A1W1I0Q7_9BACT</name>
<reference evidence="3 4" key="1">
    <citation type="submission" date="2017-03" db="EMBL/GenBank/DDBJ databases">
        <authorList>
            <person name="Afonso C.L."/>
            <person name="Miller P.J."/>
            <person name="Scott M.A."/>
            <person name="Spackman E."/>
            <person name="Goraichik I."/>
            <person name="Dimitrov K.M."/>
            <person name="Suarez D.L."/>
            <person name="Swayne D.E."/>
        </authorList>
    </citation>
    <scope>NUCLEOTIDE SEQUENCE [LARGE SCALE GENOMIC DNA]</scope>
    <source>
        <strain evidence="3">Genome sequencing of Nitrospira japonica strain NJ11</strain>
    </source>
</reference>
<dbReference type="KEGG" id="nja:NSJP_0413"/>
<keyword evidence="4" id="KW-1185">Reference proteome</keyword>
<dbReference type="PANTHER" id="PTHR41248">
    <property type="entry name" value="NORD PROTEIN"/>
    <property type="match status" value="1"/>
</dbReference>
<gene>
    <name evidence="3" type="ORF">NSJP_0413</name>
</gene>